<evidence type="ECO:0000256" key="3">
    <source>
        <dbReference type="ARBA" id="ARBA00022679"/>
    </source>
</evidence>
<dbReference type="GO" id="GO:0046872">
    <property type="term" value="F:metal ion binding"/>
    <property type="evidence" value="ECO:0007669"/>
    <property type="project" value="UniProtKB-KW"/>
</dbReference>
<proteinExistence type="predicted"/>
<dbReference type="Pfam" id="PF00365">
    <property type="entry name" value="PFK"/>
    <property type="match status" value="1"/>
</dbReference>
<dbReference type="AlphaFoldDB" id="A0A7S4QDB8"/>
<keyword evidence="6" id="KW-0418">Kinase</keyword>
<evidence type="ECO:0000256" key="4">
    <source>
        <dbReference type="ARBA" id="ARBA00022723"/>
    </source>
</evidence>
<keyword evidence="7" id="KW-0067">ATP-binding</keyword>
<evidence type="ECO:0000256" key="7">
    <source>
        <dbReference type="ARBA" id="ARBA00022840"/>
    </source>
</evidence>
<dbReference type="PRINTS" id="PR00476">
    <property type="entry name" value="PHFRCTKINASE"/>
</dbReference>
<protein>
    <recommendedName>
        <fullName evidence="12">Phosphofructokinase domain-containing protein</fullName>
    </recommendedName>
</protein>
<evidence type="ECO:0000256" key="8">
    <source>
        <dbReference type="ARBA" id="ARBA00022842"/>
    </source>
</evidence>
<evidence type="ECO:0000259" key="12">
    <source>
        <dbReference type="Pfam" id="PF00365"/>
    </source>
</evidence>
<dbReference type="GO" id="GO:0003872">
    <property type="term" value="F:6-phosphofructokinase activity"/>
    <property type="evidence" value="ECO:0007669"/>
    <property type="project" value="UniProtKB-EC"/>
</dbReference>
<dbReference type="GO" id="GO:0005737">
    <property type="term" value="C:cytoplasm"/>
    <property type="evidence" value="ECO:0007669"/>
    <property type="project" value="UniProtKB-ARBA"/>
</dbReference>
<dbReference type="GO" id="GO:0005524">
    <property type="term" value="F:ATP binding"/>
    <property type="evidence" value="ECO:0007669"/>
    <property type="project" value="UniProtKB-KW"/>
</dbReference>
<keyword evidence="3" id="KW-0808">Transferase</keyword>
<feature type="chain" id="PRO_5031086207" description="Phosphofructokinase domain-containing protein" evidence="11">
    <location>
        <begin position="19"/>
        <end position="570"/>
    </location>
</feature>
<dbReference type="NCBIfam" id="NF005301">
    <property type="entry name" value="PRK06830.1"/>
    <property type="match status" value="1"/>
</dbReference>
<evidence type="ECO:0000256" key="10">
    <source>
        <dbReference type="ARBA" id="ARBA00048070"/>
    </source>
</evidence>
<gene>
    <name evidence="13" type="ORF">DBRI00130_LOCUS328</name>
</gene>
<feature type="domain" description="Phosphofructokinase" evidence="12">
    <location>
        <begin position="170"/>
        <end position="490"/>
    </location>
</feature>
<dbReference type="InterPro" id="IPR050929">
    <property type="entry name" value="PFKA"/>
</dbReference>
<accession>A0A7S4QDB8</accession>
<dbReference type="InterPro" id="IPR022953">
    <property type="entry name" value="ATP_PFK"/>
</dbReference>
<dbReference type="Gene3D" id="3.40.50.450">
    <property type="match status" value="1"/>
</dbReference>
<evidence type="ECO:0000256" key="11">
    <source>
        <dbReference type="SAM" id="SignalP"/>
    </source>
</evidence>
<evidence type="ECO:0000256" key="5">
    <source>
        <dbReference type="ARBA" id="ARBA00022741"/>
    </source>
</evidence>
<evidence type="ECO:0000256" key="6">
    <source>
        <dbReference type="ARBA" id="ARBA00022777"/>
    </source>
</evidence>
<comment type="function">
    <text evidence="2">Catalyzes the phosphorylation of D-fructose 6-phosphate to fructose 1,6-bisphosphate by ATP, the first committing step of glycolysis.</text>
</comment>
<organism evidence="13">
    <name type="scientific">Ditylum brightwellii</name>
    <dbReference type="NCBI Taxonomy" id="49249"/>
    <lineage>
        <taxon>Eukaryota</taxon>
        <taxon>Sar</taxon>
        <taxon>Stramenopiles</taxon>
        <taxon>Ochrophyta</taxon>
        <taxon>Bacillariophyta</taxon>
        <taxon>Mediophyceae</taxon>
        <taxon>Lithodesmiophycidae</taxon>
        <taxon>Lithodesmiales</taxon>
        <taxon>Lithodesmiaceae</taxon>
        <taxon>Ditylum</taxon>
    </lineage>
</organism>
<comment type="cofactor">
    <cofactor evidence="1">
        <name>Mg(2+)</name>
        <dbReference type="ChEBI" id="CHEBI:18420"/>
    </cofactor>
</comment>
<evidence type="ECO:0000256" key="9">
    <source>
        <dbReference type="ARBA" id="ARBA00023152"/>
    </source>
</evidence>
<keyword evidence="9" id="KW-0324">Glycolysis</keyword>
<dbReference type="EMBL" id="HBNS01000410">
    <property type="protein sequence ID" value="CAE4578402.1"/>
    <property type="molecule type" value="Transcribed_RNA"/>
</dbReference>
<dbReference type="GO" id="GO:0006002">
    <property type="term" value="P:fructose 6-phosphate metabolic process"/>
    <property type="evidence" value="ECO:0007669"/>
    <property type="project" value="InterPro"/>
</dbReference>
<evidence type="ECO:0000256" key="2">
    <source>
        <dbReference type="ARBA" id="ARBA00002659"/>
    </source>
</evidence>
<dbReference type="InterPro" id="IPR000023">
    <property type="entry name" value="Phosphofructokinase_dom"/>
</dbReference>
<dbReference type="UniPathway" id="UPA00109">
    <property type="reaction ID" value="UER00182"/>
</dbReference>
<dbReference type="InterPro" id="IPR035966">
    <property type="entry name" value="PKF_sf"/>
</dbReference>
<sequence length="570" mass="61707">MKIHYYSSLAVLVAVASATQSNSAAIFSTAAFVQSPKPHAYTSKLKRNPLSPPLNPTLLLSAALPDDCDDDLDDREECQPFYEPHELWNVEVVDRISDWTGNKEMFPNPLTLKENIPNSWFVDEDAAVAAKVQVDAHETDEDHEKGLRSEAFFLAGPRLEIAHDVTKSKAAIVTCGGLCPGLNTVVREVVMCLKRQYGISDVYGVPAGYRGFKEPEKWRLLDEVIVSNLHNIGGSILGSSRGGHDTGAIVDTLVEENINLLFVVGGDGTVRGAEKIAEEVKRRGLSISVAVVPKTIDNDVPLLDRTFGFETAVDAARDAINVANVEAEGFPFGLGVVKVMGRNSGFIAMHSTLGARVVDLCLVPEVKFYFDGPGGIVDHIYERLLSHGKAVVVVAEGAGQDLIVASADTKKEPKRDASGNVLLEDVGPWLCRKLKKRLDTKLESISGTSLNIHGDKLTLKYVDPSYMVRGVPPNTADNVYCTQLAHNAVHGALAGMTSFLVGSINGRECYVPIKLVANKRNVIDTAHQSLWEYVVFDTAQPSFIIDSDDRDEADVLISASGGVILATDDS</sequence>
<dbReference type="SUPFAM" id="SSF53784">
    <property type="entry name" value="Phosphofructokinase"/>
    <property type="match status" value="1"/>
</dbReference>
<feature type="signal peptide" evidence="11">
    <location>
        <begin position="1"/>
        <end position="18"/>
    </location>
</feature>
<name>A0A7S4QDB8_9STRA</name>
<keyword evidence="8" id="KW-0460">Magnesium</keyword>
<dbReference type="PANTHER" id="PTHR45770">
    <property type="entry name" value="ATP-DEPENDENT 6-PHOSPHOFRUCTOKINASE 1"/>
    <property type="match status" value="1"/>
</dbReference>
<evidence type="ECO:0000313" key="13">
    <source>
        <dbReference type="EMBL" id="CAE4578402.1"/>
    </source>
</evidence>
<comment type="catalytic activity">
    <reaction evidence="10">
        <text>beta-D-fructose 6-phosphate + ATP = beta-D-fructose 1,6-bisphosphate + ADP + H(+)</text>
        <dbReference type="Rhea" id="RHEA:16109"/>
        <dbReference type="ChEBI" id="CHEBI:15378"/>
        <dbReference type="ChEBI" id="CHEBI:30616"/>
        <dbReference type="ChEBI" id="CHEBI:32966"/>
        <dbReference type="ChEBI" id="CHEBI:57634"/>
        <dbReference type="ChEBI" id="CHEBI:456216"/>
        <dbReference type="EC" id="2.7.1.11"/>
    </reaction>
</comment>
<keyword evidence="4" id="KW-0479">Metal-binding</keyword>
<keyword evidence="5" id="KW-0547">Nucleotide-binding</keyword>
<keyword evidence="11" id="KW-0732">Signal</keyword>
<evidence type="ECO:0000256" key="1">
    <source>
        <dbReference type="ARBA" id="ARBA00001946"/>
    </source>
</evidence>
<dbReference type="FunFam" id="3.40.50.450:FF:000002">
    <property type="entry name" value="ATP-dependent 6-phosphofructokinase"/>
    <property type="match status" value="1"/>
</dbReference>
<reference evidence="13" key="1">
    <citation type="submission" date="2021-01" db="EMBL/GenBank/DDBJ databases">
        <authorList>
            <person name="Corre E."/>
            <person name="Pelletier E."/>
            <person name="Niang G."/>
            <person name="Scheremetjew M."/>
            <person name="Finn R."/>
            <person name="Kale V."/>
            <person name="Holt S."/>
            <person name="Cochrane G."/>
            <person name="Meng A."/>
            <person name="Brown T."/>
            <person name="Cohen L."/>
        </authorList>
    </citation>
    <scope>NUCLEOTIDE SEQUENCE</scope>
    <source>
        <strain evidence="13">GSO104</strain>
    </source>
</reference>